<dbReference type="OrthoDB" id="120842at2"/>
<feature type="compositionally biased region" description="Low complexity" evidence="1">
    <location>
        <begin position="163"/>
        <end position="179"/>
    </location>
</feature>
<evidence type="ECO:0000313" key="3">
    <source>
        <dbReference type="Proteomes" id="UP000538666"/>
    </source>
</evidence>
<dbReference type="AlphaFoldDB" id="A0A841K806"/>
<evidence type="ECO:0000313" key="2">
    <source>
        <dbReference type="EMBL" id="MBB6147241.1"/>
    </source>
</evidence>
<feature type="region of interest" description="Disordered" evidence="1">
    <location>
        <begin position="152"/>
        <end position="179"/>
    </location>
</feature>
<keyword evidence="3" id="KW-1185">Reference proteome</keyword>
<sequence>MRPLSNHYAVDHYLFDSVLKRSWAVLVDCRHPERPPSLVPVSNYLPAGKWSANSKEPLDSKSAIDDNSARASVADSLSSPIWVVAGSSVRVWSGEENEGHLELSGIATRSAPLGQEVTVRVAALTEGSAGVLLRGIVRNTYSVELLPSVPGWSPRVTQERVDNGAGNRAGRQAGQWKDQ</sequence>
<gene>
    <name evidence="2" type="ORF">HNQ77_005235</name>
</gene>
<protein>
    <submittedName>
        <fullName evidence="2">Uncharacterized protein</fullName>
    </submittedName>
</protein>
<reference evidence="2 3" key="1">
    <citation type="submission" date="2020-08" db="EMBL/GenBank/DDBJ databases">
        <title>Genomic Encyclopedia of Type Strains, Phase IV (KMG-IV): sequencing the most valuable type-strain genomes for metagenomic binning, comparative biology and taxonomic classification.</title>
        <authorList>
            <person name="Goeker M."/>
        </authorList>
    </citation>
    <scope>NUCLEOTIDE SEQUENCE [LARGE SCALE GENOMIC DNA]</scope>
    <source>
        <strain evidence="2 3">DSM 103733</strain>
    </source>
</reference>
<comment type="caution">
    <text evidence="2">The sequence shown here is derived from an EMBL/GenBank/DDBJ whole genome shotgun (WGS) entry which is preliminary data.</text>
</comment>
<organism evidence="2 3">
    <name type="scientific">Silvibacterium bohemicum</name>
    <dbReference type="NCBI Taxonomy" id="1577686"/>
    <lineage>
        <taxon>Bacteria</taxon>
        <taxon>Pseudomonadati</taxon>
        <taxon>Acidobacteriota</taxon>
        <taxon>Terriglobia</taxon>
        <taxon>Terriglobales</taxon>
        <taxon>Acidobacteriaceae</taxon>
        <taxon>Silvibacterium</taxon>
    </lineage>
</organism>
<dbReference type="RefSeq" id="WP_050060212.1">
    <property type="nucleotide sequence ID" value="NZ_JACHEK010000013.1"/>
</dbReference>
<dbReference type="EMBL" id="JACHEK010000013">
    <property type="protein sequence ID" value="MBB6147241.1"/>
    <property type="molecule type" value="Genomic_DNA"/>
</dbReference>
<evidence type="ECO:0000256" key="1">
    <source>
        <dbReference type="SAM" id="MobiDB-lite"/>
    </source>
</evidence>
<accession>A0A841K806</accession>
<dbReference type="Proteomes" id="UP000538666">
    <property type="component" value="Unassembled WGS sequence"/>
</dbReference>
<name>A0A841K806_9BACT</name>
<proteinExistence type="predicted"/>